<dbReference type="AlphaFoldDB" id="A0A251RLF5"/>
<accession>A0A251RLF5</accession>
<dbReference type="InParanoid" id="A0A251RLF5"/>
<dbReference type="Gramene" id="mRNA:HanXRQr2_Chr17g0785101">
    <property type="protein sequence ID" value="mRNA:HanXRQr2_Chr17g0785101"/>
    <property type="gene ID" value="HanXRQr2_Chr17g0785101"/>
</dbReference>
<reference evidence="2" key="2">
    <citation type="submission" date="2017-02" db="EMBL/GenBank/DDBJ databases">
        <title>Sunflower complete genome.</title>
        <authorList>
            <person name="Langlade N."/>
            <person name="Munos S."/>
        </authorList>
    </citation>
    <scope>NUCLEOTIDE SEQUENCE [LARGE SCALE GENOMIC DNA]</scope>
    <source>
        <tissue evidence="2">Leaves</tissue>
    </source>
</reference>
<dbReference type="Proteomes" id="UP000215914">
    <property type="component" value="Chromosome 17"/>
</dbReference>
<evidence type="ECO:0000313" key="1">
    <source>
        <dbReference type="EMBL" id="KAF5753884.1"/>
    </source>
</evidence>
<gene>
    <name evidence="2" type="ORF">HannXRQ_Chr17g0538341</name>
    <name evidence="1" type="ORF">HanXRQr2_Chr17g0785101</name>
</gene>
<protein>
    <submittedName>
        <fullName evidence="2">Uncharacterized protein</fullName>
    </submittedName>
</protein>
<sequence>MNKASSMAQEACVHPFFDELRDPTTVTRFLRSSILNSKLGSGLSIEMEQADLSRGRGVNNGFVSKNRFLTQTVITHEPVSPKPVWAQPRLGGMV</sequence>
<evidence type="ECO:0000313" key="2">
    <source>
        <dbReference type="EMBL" id="OTF85288.1"/>
    </source>
</evidence>
<keyword evidence="3" id="KW-1185">Reference proteome</keyword>
<proteinExistence type="predicted"/>
<organism evidence="2 3">
    <name type="scientific">Helianthus annuus</name>
    <name type="common">Common sunflower</name>
    <dbReference type="NCBI Taxonomy" id="4232"/>
    <lineage>
        <taxon>Eukaryota</taxon>
        <taxon>Viridiplantae</taxon>
        <taxon>Streptophyta</taxon>
        <taxon>Embryophyta</taxon>
        <taxon>Tracheophyta</taxon>
        <taxon>Spermatophyta</taxon>
        <taxon>Magnoliopsida</taxon>
        <taxon>eudicotyledons</taxon>
        <taxon>Gunneridae</taxon>
        <taxon>Pentapetalae</taxon>
        <taxon>asterids</taxon>
        <taxon>campanulids</taxon>
        <taxon>Asterales</taxon>
        <taxon>Asteraceae</taxon>
        <taxon>Asteroideae</taxon>
        <taxon>Heliantheae alliance</taxon>
        <taxon>Heliantheae</taxon>
        <taxon>Helianthus</taxon>
    </lineage>
</organism>
<reference evidence="1 3" key="1">
    <citation type="journal article" date="2017" name="Nature">
        <title>The sunflower genome provides insights into oil metabolism, flowering and Asterid evolution.</title>
        <authorList>
            <person name="Badouin H."/>
            <person name="Gouzy J."/>
            <person name="Grassa C.J."/>
            <person name="Murat F."/>
            <person name="Staton S.E."/>
            <person name="Cottret L."/>
            <person name="Lelandais-Briere C."/>
            <person name="Owens G.L."/>
            <person name="Carrere S."/>
            <person name="Mayjonade B."/>
            <person name="Legrand L."/>
            <person name="Gill N."/>
            <person name="Kane N.C."/>
            <person name="Bowers J.E."/>
            <person name="Hubner S."/>
            <person name="Bellec A."/>
            <person name="Berard A."/>
            <person name="Berges H."/>
            <person name="Blanchet N."/>
            <person name="Boniface M.C."/>
            <person name="Brunel D."/>
            <person name="Catrice O."/>
            <person name="Chaidir N."/>
            <person name="Claudel C."/>
            <person name="Donnadieu C."/>
            <person name="Faraut T."/>
            <person name="Fievet G."/>
            <person name="Helmstetter N."/>
            <person name="King M."/>
            <person name="Knapp S.J."/>
            <person name="Lai Z."/>
            <person name="Le Paslier M.C."/>
            <person name="Lippi Y."/>
            <person name="Lorenzon L."/>
            <person name="Mandel J.R."/>
            <person name="Marage G."/>
            <person name="Marchand G."/>
            <person name="Marquand E."/>
            <person name="Bret-Mestries E."/>
            <person name="Morien E."/>
            <person name="Nambeesan S."/>
            <person name="Nguyen T."/>
            <person name="Pegot-Espagnet P."/>
            <person name="Pouilly N."/>
            <person name="Raftis F."/>
            <person name="Sallet E."/>
            <person name="Schiex T."/>
            <person name="Thomas J."/>
            <person name="Vandecasteele C."/>
            <person name="Vares D."/>
            <person name="Vear F."/>
            <person name="Vautrin S."/>
            <person name="Crespi M."/>
            <person name="Mangin B."/>
            <person name="Burke J.M."/>
            <person name="Salse J."/>
            <person name="Munos S."/>
            <person name="Vincourt P."/>
            <person name="Rieseberg L.H."/>
            <person name="Langlade N.B."/>
        </authorList>
    </citation>
    <scope>NUCLEOTIDE SEQUENCE [LARGE SCALE GENOMIC DNA]</scope>
    <source>
        <strain evidence="3">cv. SF193</strain>
        <tissue evidence="1">Leaves</tissue>
    </source>
</reference>
<evidence type="ECO:0000313" key="3">
    <source>
        <dbReference type="Proteomes" id="UP000215914"/>
    </source>
</evidence>
<name>A0A251RLF5_HELAN</name>
<dbReference type="EMBL" id="CM007906">
    <property type="protein sequence ID" value="OTF85288.1"/>
    <property type="molecule type" value="Genomic_DNA"/>
</dbReference>
<reference evidence="1" key="3">
    <citation type="submission" date="2020-06" db="EMBL/GenBank/DDBJ databases">
        <title>Helianthus annuus Genome sequencing and assembly Release 2.</title>
        <authorList>
            <person name="Gouzy J."/>
            <person name="Langlade N."/>
            <person name="Munos S."/>
        </authorList>
    </citation>
    <scope>NUCLEOTIDE SEQUENCE</scope>
    <source>
        <tissue evidence="1">Leaves</tissue>
    </source>
</reference>
<dbReference type="EMBL" id="MNCJ02000332">
    <property type="protein sequence ID" value="KAF5753884.1"/>
    <property type="molecule type" value="Genomic_DNA"/>
</dbReference>